<dbReference type="FunFam" id="3.20.20.10:FF:000002">
    <property type="entry name" value="Alanine racemase"/>
    <property type="match status" value="1"/>
</dbReference>
<dbReference type="PANTHER" id="PTHR30511:SF0">
    <property type="entry name" value="ALANINE RACEMASE, CATABOLIC-RELATED"/>
    <property type="match status" value="1"/>
</dbReference>
<dbReference type="Proteomes" id="UP000050417">
    <property type="component" value="Unassembled WGS sequence"/>
</dbReference>
<evidence type="ECO:0000256" key="2">
    <source>
        <dbReference type="ARBA" id="ARBA00022898"/>
    </source>
</evidence>
<keyword evidence="3 4" id="KW-0413">Isomerase</keyword>
<dbReference type="Gene3D" id="3.20.20.10">
    <property type="entry name" value="Alanine racemase"/>
    <property type="match status" value="1"/>
</dbReference>
<evidence type="ECO:0000256" key="5">
    <source>
        <dbReference type="PIRSR" id="PIRSR600821-50"/>
    </source>
</evidence>
<comment type="cofactor">
    <cofactor evidence="1 4 5">
        <name>pyridoxal 5'-phosphate</name>
        <dbReference type="ChEBI" id="CHEBI:597326"/>
    </cofactor>
</comment>
<dbReference type="InterPro" id="IPR001608">
    <property type="entry name" value="Ala_racemase_N"/>
</dbReference>
<dbReference type="SUPFAM" id="SSF50621">
    <property type="entry name" value="Alanine racemase C-terminal domain-like"/>
    <property type="match status" value="1"/>
</dbReference>
<sequence length="377" mass="41071">MKKPDGIENFSAWLEIDLGAIRNNVKRLGEIAGKPVMAVVKANGYGHGIVETARAAEAGGAAWCGVARVEEAQILRAAGLQIPILVMGYTPPEQVLPAVEEKISLTVYDPAVAKQYLQTAAASRKRVAVHVKFDSGMGRLGLFPEEGAAFVRWLRQQPEFEVEGIFSHFARADEPLAETTAWQIERMNRLLDQLEKEGLRPALVHVSNSAGTLYHPAGRFDMVRAGIAIYGLHPSDEAPLPDGFKPALSLKARLVSIKELPAQHGVGYNYRYVTSAPERVGVVSIGYADGYRRKKGGQMLVCGQRVTVLGTVCMDQCMVTLQDVPNARVGDEVVLIGAQGSDCITMEEVAQDWGTVNYEVATSMAHRLPRVYFGLQD</sequence>
<feature type="domain" description="Alanine racemase C-terminal" evidence="7">
    <location>
        <begin position="247"/>
        <end position="373"/>
    </location>
</feature>
<keyword evidence="2 4" id="KW-0663">Pyridoxal phosphate</keyword>
<dbReference type="PANTHER" id="PTHR30511">
    <property type="entry name" value="ALANINE RACEMASE"/>
    <property type="match status" value="1"/>
</dbReference>
<evidence type="ECO:0000256" key="4">
    <source>
        <dbReference type="HAMAP-Rule" id="MF_01201"/>
    </source>
</evidence>
<dbReference type="Gene3D" id="2.40.37.10">
    <property type="entry name" value="Lyase, Ornithine Decarboxylase, Chain A, domain 1"/>
    <property type="match status" value="1"/>
</dbReference>
<comment type="function">
    <text evidence="4">Catalyzes the interconversion of L-alanine and D-alanine. May also act on other amino acids.</text>
</comment>
<dbReference type="UniPathway" id="UPA00042">
    <property type="reaction ID" value="UER00497"/>
</dbReference>
<dbReference type="InterPro" id="IPR009006">
    <property type="entry name" value="Ala_racemase/Decarboxylase_C"/>
</dbReference>
<dbReference type="GO" id="GO:0030632">
    <property type="term" value="P:D-alanine biosynthetic process"/>
    <property type="evidence" value="ECO:0007669"/>
    <property type="project" value="UniProtKB-UniRule"/>
</dbReference>
<evidence type="ECO:0000256" key="1">
    <source>
        <dbReference type="ARBA" id="ARBA00001933"/>
    </source>
</evidence>
<comment type="pathway">
    <text evidence="4">Amino-acid biosynthesis; D-alanine biosynthesis; D-alanine from L-alanine: step 1/1.</text>
</comment>
<dbReference type="Pfam" id="PF01168">
    <property type="entry name" value="Ala_racemase_N"/>
    <property type="match status" value="1"/>
</dbReference>
<dbReference type="AlphaFoldDB" id="A0A0P6X3V1"/>
<evidence type="ECO:0000256" key="3">
    <source>
        <dbReference type="ARBA" id="ARBA00023235"/>
    </source>
</evidence>
<dbReference type="RefSeq" id="WP_075063199.1">
    <property type="nucleotide sequence ID" value="NZ_LGCL01000026.1"/>
</dbReference>
<dbReference type="PROSITE" id="PS00395">
    <property type="entry name" value="ALANINE_RACEMASE"/>
    <property type="match status" value="1"/>
</dbReference>
<comment type="similarity">
    <text evidence="4">Belongs to the alanine racemase family.</text>
</comment>
<organism evidence="8 9">
    <name type="scientific">Ornatilinea apprima</name>
    <dbReference type="NCBI Taxonomy" id="1134406"/>
    <lineage>
        <taxon>Bacteria</taxon>
        <taxon>Bacillati</taxon>
        <taxon>Chloroflexota</taxon>
        <taxon>Anaerolineae</taxon>
        <taxon>Anaerolineales</taxon>
        <taxon>Anaerolineaceae</taxon>
        <taxon>Ornatilinea</taxon>
    </lineage>
</organism>
<accession>A0A0P6X3V1</accession>
<dbReference type="InterPro" id="IPR029066">
    <property type="entry name" value="PLP-binding_barrel"/>
</dbReference>
<dbReference type="PRINTS" id="PR00992">
    <property type="entry name" value="ALARACEMASE"/>
</dbReference>
<evidence type="ECO:0000259" key="7">
    <source>
        <dbReference type="SMART" id="SM01005"/>
    </source>
</evidence>
<dbReference type="CDD" id="cd00430">
    <property type="entry name" value="PLPDE_III_AR"/>
    <property type="match status" value="1"/>
</dbReference>
<feature type="modified residue" description="N6-(pyridoxal phosphate)lysine" evidence="4 5">
    <location>
        <position position="41"/>
    </location>
</feature>
<dbReference type="InterPro" id="IPR011079">
    <property type="entry name" value="Ala_racemase_C"/>
</dbReference>
<dbReference type="GO" id="GO:0008784">
    <property type="term" value="F:alanine racemase activity"/>
    <property type="evidence" value="ECO:0007669"/>
    <property type="project" value="UniProtKB-UniRule"/>
</dbReference>
<dbReference type="STRING" id="1134406.ADN00_11700"/>
<dbReference type="PATRIC" id="fig|1134406.4.peg.3815"/>
<dbReference type="OrthoDB" id="9813814at2"/>
<feature type="binding site" evidence="4 6">
    <location>
        <position position="139"/>
    </location>
    <ligand>
        <name>substrate</name>
    </ligand>
</feature>
<dbReference type="SUPFAM" id="SSF51419">
    <property type="entry name" value="PLP-binding barrel"/>
    <property type="match status" value="1"/>
</dbReference>
<feature type="active site" description="Proton acceptor; specific for D-alanine" evidence="4">
    <location>
        <position position="41"/>
    </location>
</feature>
<proteinExistence type="inferred from homology"/>
<evidence type="ECO:0000313" key="8">
    <source>
        <dbReference type="EMBL" id="KPL76019.1"/>
    </source>
</evidence>
<protein>
    <recommendedName>
        <fullName evidence="4">Alanine racemase</fullName>
        <ecNumber evidence="4">5.1.1.1</ecNumber>
    </recommendedName>
</protein>
<dbReference type="EMBL" id="LGCL01000026">
    <property type="protein sequence ID" value="KPL76019.1"/>
    <property type="molecule type" value="Genomic_DNA"/>
</dbReference>
<feature type="active site" description="Proton acceptor; specific for L-alanine" evidence="4">
    <location>
        <position position="268"/>
    </location>
</feature>
<keyword evidence="9" id="KW-1185">Reference proteome</keyword>
<name>A0A0P6X3V1_9CHLR</name>
<gene>
    <name evidence="8" type="ORF">ADN00_11700</name>
</gene>
<evidence type="ECO:0000256" key="6">
    <source>
        <dbReference type="PIRSR" id="PIRSR600821-52"/>
    </source>
</evidence>
<dbReference type="GO" id="GO:0005829">
    <property type="term" value="C:cytosol"/>
    <property type="evidence" value="ECO:0007669"/>
    <property type="project" value="TreeGrafter"/>
</dbReference>
<dbReference type="HAMAP" id="MF_01201">
    <property type="entry name" value="Ala_racemase"/>
    <property type="match status" value="1"/>
</dbReference>
<dbReference type="SMART" id="SM01005">
    <property type="entry name" value="Ala_racemase_C"/>
    <property type="match status" value="1"/>
</dbReference>
<evidence type="ECO:0000313" key="9">
    <source>
        <dbReference type="Proteomes" id="UP000050417"/>
    </source>
</evidence>
<reference evidence="8 9" key="1">
    <citation type="submission" date="2015-07" db="EMBL/GenBank/DDBJ databases">
        <title>Genome sequence of Ornatilinea apprima DSM 23815.</title>
        <authorList>
            <person name="Hemp J."/>
            <person name="Ward L.M."/>
            <person name="Pace L.A."/>
            <person name="Fischer W.W."/>
        </authorList>
    </citation>
    <scope>NUCLEOTIDE SEQUENCE [LARGE SCALE GENOMIC DNA]</scope>
    <source>
        <strain evidence="8 9">P3M-1</strain>
    </source>
</reference>
<dbReference type="EC" id="5.1.1.1" evidence="4"/>
<dbReference type="InterPro" id="IPR020622">
    <property type="entry name" value="Ala_racemase_pyridoxalP-BS"/>
</dbReference>
<dbReference type="Pfam" id="PF00842">
    <property type="entry name" value="Ala_racemase_C"/>
    <property type="match status" value="1"/>
</dbReference>
<dbReference type="GO" id="GO:0030170">
    <property type="term" value="F:pyridoxal phosphate binding"/>
    <property type="evidence" value="ECO:0007669"/>
    <property type="project" value="UniProtKB-UniRule"/>
</dbReference>
<dbReference type="InterPro" id="IPR000821">
    <property type="entry name" value="Ala_racemase"/>
</dbReference>
<dbReference type="NCBIfam" id="TIGR00492">
    <property type="entry name" value="alr"/>
    <property type="match status" value="1"/>
</dbReference>
<comment type="caution">
    <text evidence="8">The sequence shown here is derived from an EMBL/GenBank/DDBJ whole genome shotgun (WGS) entry which is preliminary data.</text>
</comment>
<feature type="binding site" evidence="4 6">
    <location>
        <position position="314"/>
    </location>
    <ligand>
        <name>substrate</name>
    </ligand>
</feature>
<dbReference type="GO" id="GO:0009252">
    <property type="term" value="P:peptidoglycan biosynthetic process"/>
    <property type="evidence" value="ECO:0007669"/>
    <property type="project" value="TreeGrafter"/>
</dbReference>
<comment type="catalytic activity">
    <reaction evidence="4">
        <text>L-alanine = D-alanine</text>
        <dbReference type="Rhea" id="RHEA:20249"/>
        <dbReference type="ChEBI" id="CHEBI:57416"/>
        <dbReference type="ChEBI" id="CHEBI:57972"/>
        <dbReference type="EC" id="5.1.1.1"/>
    </reaction>
</comment>